<comment type="caution">
    <text evidence="2">The sequence shown here is derived from an EMBL/GenBank/DDBJ whole genome shotgun (WGS) entry which is preliminary data.</text>
</comment>
<dbReference type="SUPFAM" id="SSF53335">
    <property type="entry name" value="S-adenosyl-L-methionine-dependent methyltransferases"/>
    <property type="match status" value="1"/>
</dbReference>
<accession>A0A1X1UN61</accession>
<dbReference type="RefSeq" id="WP_085199438.1">
    <property type="nucleotide sequence ID" value="NZ_JACKVI010000003.1"/>
</dbReference>
<protein>
    <submittedName>
        <fullName evidence="2">Methyltransferase type 11</fullName>
    </submittedName>
</protein>
<organism evidence="2 3">
    <name type="scientific">Mycobacterium fragae</name>
    <dbReference type="NCBI Taxonomy" id="1260918"/>
    <lineage>
        <taxon>Bacteria</taxon>
        <taxon>Bacillati</taxon>
        <taxon>Actinomycetota</taxon>
        <taxon>Actinomycetes</taxon>
        <taxon>Mycobacteriales</taxon>
        <taxon>Mycobacteriaceae</taxon>
        <taxon>Mycobacterium</taxon>
    </lineage>
</organism>
<name>A0A1X1UN61_9MYCO</name>
<evidence type="ECO:0000259" key="1">
    <source>
        <dbReference type="Pfam" id="PF13649"/>
    </source>
</evidence>
<dbReference type="OrthoDB" id="4125239at2"/>
<feature type="domain" description="Methyltransferase" evidence="1">
    <location>
        <begin position="81"/>
        <end position="171"/>
    </location>
</feature>
<evidence type="ECO:0000313" key="3">
    <source>
        <dbReference type="Proteomes" id="UP000194000"/>
    </source>
</evidence>
<proteinExistence type="predicted"/>
<dbReference type="InterPro" id="IPR041698">
    <property type="entry name" value="Methyltransf_25"/>
</dbReference>
<dbReference type="STRING" id="1260918.AWC06_21755"/>
<dbReference type="AlphaFoldDB" id="A0A1X1UN61"/>
<dbReference type="GO" id="GO:0008168">
    <property type="term" value="F:methyltransferase activity"/>
    <property type="evidence" value="ECO:0007669"/>
    <property type="project" value="UniProtKB-KW"/>
</dbReference>
<dbReference type="PANTHER" id="PTHR43591">
    <property type="entry name" value="METHYLTRANSFERASE"/>
    <property type="match status" value="1"/>
</dbReference>
<dbReference type="InterPro" id="IPR029063">
    <property type="entry name" value="SAM-dependent_MTases_sf"/>
</dbReference>
<dbReference type="Proteomes" id="UP000194000">
    <property type="component" value="Unassembled WGS sequence"/>
</dbReference>
<reference evidence="2 3" key="1">
    <citation type="submission" date="2016-01" db="EMBL/GenBank/DDBJ databases">
        <title>The new phylogeny of the genus Mycobacterium.</title>
        <authorList>
            <person name="Tarcisio F."/>
            <person name="Conor M."/>
            <person name="Antonella G."/>
            <person name="Elisabetta G."/>
            <person name="Giulia F.S."/>
            <person name="Sara T."/>
            <person name="Anna F."/>
            <person name="Clotilde B."/>
            <person name="Roberto B."/>
            <person name="Veronica D.S."/>
            <person name="Fabio R."/>
            <person name="Monica P."/>
            <person name="Olivier J."/>
            <person name="Enrico T."/>
            <person name="Nicola S."/>
        </authorList>
    </citation>
    <scope>NUCLEOTIDE SEQUENCE [LARGE SCALE GENOMIC DNA]</scope>
    <source>
        <strain evidence="2 3">DSM 45731</strain>
    </source>
</reference>
<dbReference type="CDD" id="cd02440">
    <property type="entry name" value="AdoMet_MTases"/>
    <property type="match status" value="1"/>
</dbReference>
<dbReference type="PANTHER" id="PTHR43591:SF24">
    <property type="entry name" value="2-METHOXY-6-POLYPRENYL-1,4-BENZOQUINOL METHYLASE, MITOCHONDRIAL"/>
    <property type="match status" value="1"/>
</dbReference>
<sequence>MAHIDRPPRDIASMPRGGPDASWLVRRLQTNRPEYLDRNDVDDLKRRVIRSLERAERLFGVHQKAARMALDEVGDVSTPRILELGSGHGGLSRKLLENHPTAQVTVTDIDPTLVAAIAAGDLGSHPRATVREMDATAIDAPDGYYDLVVFALSLHHLPPALAARVFAEGTRAGNKLLIIDARRPPAPLHLVTLAATLPFIGLFPLLHDAFISSLRAYSRSALRALAYHADPAISVEFRSRRWGPTVVVARHAPQPGNRHSDHERC</sequence>
<keyword evidence="2" id="KW-0489">Methyltransferase</keyword>
<dbReference type="GO" id="GO:0032259">
    <property type="term" value="P:methylation"/>
    <property type="evidence" value="ECO:0007669"/>
    <property type="project" value="UniProtKB-KW"/>
</dbReference>
<gene>
    <name evidence="2" type="ORF">AWC06_21755</name>
</gene>
<keyword evidence="2" id="KW-0808">Transferase</keyword>
<dbReference type="Pfam" id="PF13649">
    <property type="entry name" value="Methyltransf_25"/>
    <property type="match status" value="1"/>
</dbReference>
<evidence type="ECO:0000313" key="2">
    <source>
        <dbReference type="EMBL" id="ORV58109.1"/>
    </source>
</evidence>
<dbReference type="Gene3D" id="3.40.50.150">
    <property type="entry name" value="Vaccinia Virus protein VP39"/>
    <property type="match status" value="1"/>
</dbReference>
<keyword evidence="3" id="KW-1185">Reference proteome</keyword>
<dbReference type="EMBL" id="LQOW01000028">
    <property type="protein sequence ID" value="ORV58109.1"/>
    <property type="molecule type" value="Genomic_DNA"/>
</dbReference>